<dbReference type="AlphaFoldDB" id="A0A1V2A6X0"/>
<feature type="domain" description="PepSY" evidence="2">
    <location>
        <begin position="39"/>
        <end position="91"/>
    </location>
</feature>
<gene>
    <name evidence="3" type="ORF">BTO28_10645</name>
</gene>
<dbReference type="InterPro" id="IPR025711">
    <property type="entry name" value="PepSY"/>
</dbReference>
<proteinExistence type="predicted"/>
<reference evidence="3 4" key="1">
    <citation type="submission" date="2016-12" db="EMBL/GenBank/DDBJ databases">
        <title>Domibacillus sp. SAB 38T whole genome sequencing.</title>
        <authorList>
            <person name="Verma A."/>
            <person name="Ojha A.K."/>
            <person name="Krishnamurthi S."/>
        </authorList>
    </citation>
    <scope>NUCLEOTIDE SEQUENCE [LARGE SCALE GENOMIC DNA]</scope>
    <source>
        <strain evidence="3 4">SAB 38</strain>
    </source>
</reference>
<comment type="caution">
    <text evidence="3">The sequence shown here is derived from an EMBL/GenBank/DDBJ whole genome shotgun (WGS) entry which is preliminary data.</text>
</comment>
<keyword evidence="4" id="KW-1185">Reference proteome</keyword>
<sequence>MKKRTIAGVVLALGLVSGGAVWGVQTNKIQAEVPGLAAKLTMDEAKAIAEKETGSVVEGIDLDRTITGPVYEVDLDGYDVDIDGSTGDILKNEREDDDDDSPDTTSVPVTQEEAISEALKKVKGEVTEIELDDGHYEIEIRHGKTESDVLVNGTTGEVIVETTDLDD</sequence>
<feature type="domain" description="PepSY" evidence="2">
    <location>
        <begin position="108"/>
        <end position="159"/>
    </location>
</feature>
<evidence type="ECO:0000313" key="4">
    <source>
        <dbReference type="Proteomes" id="UP000188613"/>
    </source>
</evidence>
<dbReference type="RefSeq" id="WP_076766068.1">
    <property type="nucleotide sequence ID" value="NZ_MSFI01000018.1"/>
</dbReference>
<dbReference type="OrthoDB" id="5361545at2"/>
<protein>
    <recommendedName>
        <fullName evidence="2">PepSY domain-containing protein</fullName>
    </recommendedName>
</protein>
<name>A0A1V2A6X0_9BACI</name>
<dbReference type="Proteomes" id="UP000188613">
    <property type="component" value="Unassembled WGS sequence"/>
</dbReference>
<dbReference type="EMBL" id="MSFI01000018">
    <property type="protein sequence ID" value="OMP66751.1"/>
    <property type="molecule type" value="Genomic_DNA"/>
</dbReference>
<evidence type="ECO:0000256" key="1">
    <source>
        <dbReference type="SAM" id="MobiDB-lite"/>
    </source>
</evidence>
<dbReference type="STRING" id="1714355.BTO28_10645"/>
<organism evidence="3 4">
    <name type="scientific">Domibacillus epiphyticus</name>
    <dbReference type="NCBI Taxonomy" id="1714355"/>
    <lineage>
        <taxon>Bacteria</taxon>
        <taxon>Bacillati</taxon>
        <taxon>Bacillota</taxon>
        <taxon>Bacilli</taxon>
        <taxon>Bacillales</taxon>
        <taxon>Bacillaceae</taxon>
        <taxon>Domibacillus</taxon>
    </lineage>
</organism>
<accession>A0A1V2A6X0</accession>
<evidence type="ECO:0000259" key="2">
    <source>
        <dbReference type="Pfam" id="PF03413"/>
    </source>
</evidence>
<dbReference type="Pfam" id="PF03413">
    <property type="entry name" value="PepSY"/>
    <property type="match status" value="2"/>
</dbReference>
<dbReference type="Gene3D" id="3.10.450.40">
    <property type="match status" value="2"/>
</dbReference>
<evidence type="ECO:0000313" key="3">
    <source>
        <dbReference type="EMBL" id="OMP66751.1"/>
    </source>
</evidence>
<feature type="region of interest" description="Disordered" evidence="1">
    <location>
        <begin position="84"/>
        <end position="110"/>
    </location>
</feature>